<feature type="signal peptide" evidence="1">
    <location>
        <begin position="1"/>
        <end position="24"/>
    </location>
</feature>
<dbReference type="EMBL" id="HBUF01541062">
    <property type="protein sequence ID" value="CAG6755096.1"/>
    <property type="molecule type" value="Transcribed_RNA"/>
</dbReference>
<name>A0A8D8S1K2_9HEMI</name>
<proteinExistence type="predicted"/>
<organism evidence="2">
    <name type="scientific">Cacopsylla melanoneura</name>
    <dbReference type="NCBI Taxonomy" id="428564"/>
    <lineage>
        <taxon>Eukaryota</taxon>
        <taxon>Metazoa</taxon>
        <taxon>Ecdysozoa</taxon>
        <taxon>Arthropoda</taxon>
        <taxon>Hexapoda</taxon>
        <taxon>Insecta</taxon>
        <taxon>Pterygota</taxon>
        <taxon>Neoptera</taxon>
        <taxon>Paraneoptera</taxon>
        <taxon>Hemiptera</taxon>
        <taxon>Sternorrhyncha</taxon>
        <taxon>Psylloidea</taxon>
        <taxon>Psyllidae</taxon>
        <taxon>Psyllinae</taxon>
        <taxon>Cacopsylla</taxon>
    </lineage>
</organism>
<dbReference type="EMBL" id="HBUF01541063">
    <property type="protein sequence ID" value="CAG6755098.1"/>
    <property type="molecule type" value="Transcribed_RNA"/>
</dbReference>
<dbReference type="AlphaFoldDB" id="A0A8D8S1K2"/>
<dbReference type="EMBL" id="HBUF01363103">
    <property type="protein sequence ID" value="CAG6722040.1"/>
    <property type="molecule type" value="Transcribed_RNA"/>
</dbReference>
<dbReference type="EMBL" id="HBUF01363104">
    <property type="protein sequence ID" value="CAG6722042.1"/>
    <property type="molecule type" value="Transcribed_RNA"/>
</dbReference>
<dbReference type="EMBL" id="HBUF01196499">
    <property type="protein sequence ID" value="CAG6660225.1"/>
    <property type="molecule type" value="Transcribed_RNA"/>
</dbReference>
<protein>
    <recommendedName>
        <fullName evidence="3">Secreted protein</fullName>
    </recommendedName>
</protein>
<reference evidence="2" key="1">
    <citation type="submission" date="2021-05" db="EMBL/GenBank/DDBJ databases">
        <authorList>
            <person name="Alioto T."/>
            <person name="Alioto T."/>
            <person name="Gomez Garrido J."/>
        </authorList>
    </citation>
    <scope>NUCLEOTIDE SEQUENCE</scope>
</reference>
<accession>A0A8D8S1K2</accession>
<keyword evidence="1" id="KW-0732">Signal</keyword>
<evidence type="ECO:0008006" key="3">
    <source>
        <dbReference type="Google" id="ProtNLM"/>
    </source>
</evidence>
<sequence>MSARETSSHCLCCLLPTLFSTNVARRMCTRYTPGFNKRITTFSPNTKPSLLVSPILTHQSIMMIVTSLWRQEISFRCTFNPNSGTVWRPVSSLTAPITSSHSLRQSSTF</sequence>
<evidence type="ECO:0000256" key="1">
    <source>
        <dbReference type="SAM" id="SignalP"/>
    </source>
</evidence>
<evidence type="ECO:0000313" key="2">
    <source>
        <dbReference type="EMBL" id="CAG6660225.1"/>
    </source>
</evidence>
<feature type="chain" id="PRO_5036428638" description="Secreted protein" evidence="1">
    <location>
        <begin position="25"/>
        <end position="109"/>
    </location>
</feature>